<sequence length="52" mass="5370">MDMQTEGQLQTSSGSSASNALARGASHRHVELTALAPSSPTACCYTSSRDAK</sequence>
<dbReference type="EMBL" id="JAZDUA010000010">
    <property type="protein sequence ID" value="KAK7873663.1"/>
    <property type="molecule type" value="Genomic_DNA"/>
</dbReference>
<feature type="region of interest" description="Disordered" evidence="1">
    <location>
        <begin position="1"/>
        <end position="26"/>
    </location>
</feature>
<keyword evidence="3" id="KW-1185">Reference proteome</keyword>
<protein>
    <submittedName>
        <fullName evidence="2">Uncharacterized protein</fullName>
    </submittedName>
</protein>
<feature type="compositionally biased region" description="Polar residues" evidence="1">
    <location>
        <begin position="1"/>
        <end position="19"/>
    </location>
</feature>
<name>A0AAN9WTA9_9ORTH</name>
<dbReference type="Proteomes" id="UP001378592">
    <property type="component" value="Unassembled WGS sequence"/>
</dbReference>
<accession>A0AAN9WTA9</accession>
<evidence type="ECO:0000313" key="3">
    <source>
        <dbReference type="Proteomes" id="UP001378592"/>
    </source>
</evidence>
<organism evidence="2 3">
    <name type="scientific">Gryllus longicercus</name>
    <dbReference type="NCBI Taxonomy" id="2509291"/>
    <lineage>
        <taxon>Eukaryota</taxon>
        <taxon>Metazoa</taxon>
        <taxon>Ecdysozoa</taxon>
        <taxon>Arthropoda</taxon>
        <taxon>Hexapoda</taxon>
        <taxon>Insecta</taxon>
        <taxon>Pterygota</taxon>
        <taxon>Neoptera</taxon>
        <taxon>Polyneoptera</taxon>
        <taxon>Orthoptera</taxon>
        <taxon>Ensifera</taxon>
        <taxon>Gryllidea</taxon>
        <taxon>Grylloidea</taxon>
        <taxon>Gryllidae</taxon>
        <taxon>Gryllinae</taxon>
        <taxon>Gryllus</taxon>
    </lineage>
</organism>
<evidence type="ECO:0000256" key="1">
    <source>
        <dbReference type="SAM" id="MobiDB-lite"/>
    </source>
</evidence>
<comment type="caution">
    <text evidence="2">The sequence shown here is derived from an EMBL/GenBank/DDBJ whole genome shotgun (WGS) entry which is preliminary data.</text>
</comment>
<evidence type="ECO:0000313" key="2">
    <source>
        <dbReference type="EMBL" id="KAK7873663.1"/>
    </source>
</evidence>
<proteinExistence type="predicted"/>
<reference evidence="2 3" key="1">
    <citation type="submission" date="2024-03" db="EMBL/GenBank/DDBJ databases">
        <title>The genome assembly and annotation of the cricket Gryllus longicercus Weissman &amp; Gray.</title>
        <authorList>
            <person name="Szrajer S."/>
            <person name="Gray D."/>
            <person name="Ylla G."/>
        </authorList>
    </citation>
    <scope>NUCLEOTIDE SEQUENCE [LARGE SCALE GENOMIC DNA]</scope>
    <source>
        <strain evidence="2">DAG 2021-001</strain>
        <tissue evidence="2">Whole body minus gut</tissue>
    </source>
</reference>
<dbReference type="AlphaFoldDB" id="A0AAN9WTA9"/>
<gene>
    <name evidence="2" type="ORF">R5R35_013203</name>
</gene>